<evidence type="ECO:0000259" key="11">
    <source>
        <dbReference type="Pfam" id="PF00999"/>
    </source>
</evidence>
<name>A0ABS6NSU3_9BURK</name>
<dbReference type="RefSeq" id="WP_217735554.1">
    <property type="nucleotide sequence ID" value="NZ_JAHSPR010000013.1"/>
</dbReference>
<dbReference type="PANTHER" id="PTHR10110">
    <property type="entry name" value="SODIUM/HYDROGEN EXCHANGER"/>
    <property type="match status" value="1"/>
</dbReference>
<comment type="caution">
    <text evidence="12">The sequence shown here is derived from an EMBL/GenBank/DDBJ whole genome shotgun (WGS) entry which is preliminary data.</text>
</comment>
<keyword evidence="4 10" id="KW-0812">Transmembrane</keyword>
<keyword evidence="5 10" id="KW-1133">Transmembrane helix</keyword>
<organism evidence="12 13">
    <name type="scientific">Advenella alkanexedens</name>
    <dbReference type="NCBI Taxonomy" id="1481665"/>
    <lineage>
        <taxon>Bacteria</taxon>
        <taxon>Pseudomonadati</taxon>
        <taxon>Pseudomonadota</taxon>
        <taxon>Betaproteobacteria</taxon>
        <taxon>Burkholderiales</taxon>
        <taxon>Alcaligenaceae</taxon>
    </lineage>
</organism>
<evidence type="ECO:0000256" key="9">
    <source>
        <dbReference type="ARBA" id="ARBA00023201"/>
    </source>
</evidence>
<dbReference type="InterPro" id="IPR004705">
    <property type="entry name" value="Cation/H_exchanger_CPA1_bac"/>
</dbReference>
<feature type="transmembrane region" description="Helical" evidence="10">
    <location>
        <begin position="358"/>
        <end position="381"/>
    </location>
</feature>
<evidence type="ECO:0000256" key="7">
    <source>
        <dbReference type="ARBA" id="ARBA00023065"/>
    </source>
</evidence>
<dbReference type="InterPro" id="IPR018422">
    <property type="entry name" value="Cation/H_exchanger_CPA1"/>
</dbReference>
<keyword evidence="10" id="KW-0997">Cell inner membrane</keyword>
<evidence type="ECO:0000313" key="12">
    <source>
        <dbReference type="EMBL" id="MBV4398261.1"/>
    </source>
</evidence>
<feature type="transmembrane region" description="Helical" evidence="10">
    <location>
        <begin position="393"/>
        <end position="417"/>
    </location>
</feature>
<feature type="domain" description="Cation/H+ exchanger transmembrane" evidence="11">
    <location>
        <begin position="13"/>
        <end position="418"/>
    </location>
</feature>
<keyword evidence="7 10" id="KW-0406">Ion transport</keyword>
<dbReference type="EMBL" id="JAHSPR010000013">
    <property type="protein sequence ID" value="MBV4398261.1"/>
    <property type="molecule type" value="Genomic_DNA"/>
</dbReference>
<gene>
    <name evidence="12" type="ORF">KU392_13510</name>
</gene>
<sequence>MESIELVFTILVAILVSGLIGRVLPWGLPLPLIQIGLGFIISGVFDEGILLNPEVFFLLLIPPLLFLDGWRIPKDELWRDKAGIFQLAFGLVILTVFGLGYIIHWMIPAMPLPVAFALAAIVSPTDPVAVQGITRRLPVPRRLMSILEGEALFNDASGLVAFRMAVLAAMTGVFSISQVVTSFIWVAAAGISMGLITTWLLFLMHQRIYYFLSEDQGAEILLSLLTPFAAYVLAEAIGGSGILSSVAAGLAMSSFELSGRISPMTRMRRTAMWDLLQFTLNGFMFILLGEQLPTIFNEAIDLVTQTGHYNPWWLLMYAIVICLSLTGFRFIWVTVCIYVPYLWARTGKPSSLPQWRHILILSFAGVRGAVTLAGVMTLPFLLPDESEFPGRDLAVFLAATVIIISLIAASIALPLLLKDISPSKEFMISYSNQKKMAIKVACEQVNMHLDSVIANLEKNDNFDAKFYEDVKTRLMTDFVNGFQPESEEQNLEYDKYQVERMLRLALIDRARISIYQLAREKKISDELARELVERLDFDHIRFS</sequence>
<evidence type="ECO:0000256" key="1">
    <source>
        <dbReference type="ARBA" id="ARBA00004651"/>
    </source>
</evidence>
<feature type="transmembrane region" description="Helical" evidence="10">
    <location>
        <begin position="182"/>
        <end position="204"/>
    </location>
</feature>
<accession>A0ABS6NSU3</accession>
<keyword evidence="3" id="KW-1003">Cell membrane</keyword>
<evidence type="ECO:0000256" key="3">
    <source>
        <dbReference type="ARBA" id="ARBA00022475"/>
    </source>
</evidence>
<comment type="similarity">
    <text evidence="10">Belongs to the monovalent cation:proton antiporter 1 (CPA1) transporter (TC 2.A.36) family.</text>
</comment>
<feature type="transmembrane region" description="Helical" evidence="10">
    <location>
        <begin position="49"/>
        <end position="70"/>
    </location>
</feature>
<feature type="transmembrane region" description="Helical" evidence="10">
    <location>
        <begin position="151"/>
        <end position="176"/>
    </location>
</feature>
<comment type="subcellular location">
    <subcellularLocation>
        <location evidence="10">Cell inner membrane</location>
        <topology evidence="10">Multi-pass membrane protein</topology>
    </subcellularLocation>
    <subcellularLocation>
        <location evidence="1">Cell membrane</location>
        <topology evidence="1">Multi-pass membrane protein</topology>
    </subcellularLocation>
</comment>
<keyword evidence="8 10" id="KW-0472">Membrane</keyword>
<dbReference type="PANTHER" id="PTHR10110:SF86">
    <property type="entry name" value="SODIUM_HYDROGEN EXCHANGER 7"/>
    <property type="match status" value="1"/>
</dbReference>
<feature type="transmembrane region" description="Helical" evidence="10">
    <location>
        <begin position="82"/>
        <end position="103"/>
    </location>
</feature>
<keyword evidence="10" id="KW-0050">Antiport</keyword>
<comment type="function">
    <text evidence="10">Na(+)/H(+) antiporter that extrudes sodium in exchange for external protons.</text>
</comment>
<keyword evidence="9 10" id="KW-0739">Sodium transport</keyword>
<feature type="transmembrane region" description="Helical" evidence="10">
    <location>
        <begin position="240"/>
        <end position="259"/>
    </location>
</feature>
<protein>
    <submittedName>
        <fullName evidence="12">Na+/H+ antiporter</fullName>
    </submittedName>
</protein>
<dbReference type="Pfam" id="PF00999">
    <property type="entry name" value="Na_H_Exchanger"/>
    <property type="match status" value="1"/>
</dbReference>
<keyword evidence="2 10" id="KW-0813">Transport</keyword>
<reference evidence="12 13" key="1">
    <citation type="submission" date="2021-06" db="EMBL/GenBank/DDBJ databases">
        <authorList>
            <person name="Lu T."/>
            <person name="Wang Q."/>
            <person name="Han X."/>
        </authorList>
    </citation>
    <scope>NUCLEOTIDE SEQUENCE [LARGE SCALE GENOMIC DNA]</scope>
    <source>
        <strain evidence="12 13">LAM0050</strain>
    </source>
</reference>
<evidence type="ECO:0000256" key="10">
    <source>
        <dbReference type="RuleBase" id="RU366002"/>
    </source>
</evidence>
<evidence type="ECO:0000313" key="13">
    <source>
        <dbReference type="Proteomes" id="UP000722165"/>
    </source>
</evidence>
<evidence type="ECO:0000256" key="4">
    <source>
        <dbReference type="ARBA" id="ARBA00022692"/>
    </source>
</evidence>
<evidence type="ECO:0000256" key="5">
    <source>
        <dbReference type="ARBA" id="ARBA00022989"/>
    </source>
</evidence>
<keyword evidence="13" id="KW-1185">Reference proteome</keyword>
<proteinExistence type="inferred from homology"/>
<feature type="transmembrane region" description="Helical" evidence="10">
    <location>
        <begin position="271"/>
        <end position="292"/>
    </location>
</feature>
<dbReference type="InterPro" id="IPR006153">
    <property type="entry name" value="Cation/H_exchanger_TM"/>
</dbReference>
<dbReference type="Proteomes" id="UP000722165">
    <property type="component" value="Unassembled WGS sequence"/>
</dbReference>
<evidence type="ECO:0000256" key="6">
    <source>
        <dbReference type="ARBA" id="ARBA00023053"/>
    </source>
</evidence>
<comment type="caution">
    <text evidence="10">Lacks conserved residue(s) required for the propagation of feature annotation.</text>
</comment>
<feature type="transmembrane region" description="Helical" evidence="10">
    <location>
        <begin position="312"/>
        <end position="338"/>
    </location>
</feature>
<evidence type="ECO:0000256" key="2">
    <source>
        <dbReference type="ARBA" id="ARBA00022448"/>
    </source>
</evidence>
<evidence type="ECO:0000256" key="8">
    <source>
        <dbReference type="ARBA" id="ARBA00023136"/>
    </source>
</evidence>
<keyword evidence="6 10" id="KW-0915">Sodium</keyword>
<dbReference type="NCBIfam" id="TIGR00831">
    <property type="entry name" value="a_cpa1"/>
    <property type="match status" value="1"/>
</dbReference>